<evidence type="ECO:0000256" key="2">
    <source>
        <dbReference type="SAM" id="Phobius"/>
    </source>
</evidence>
<feature type="compositionally biased region" description="Basic and acidic residues" evidence="1">
    <location>
        <begin position="76"/>
        <end position="88"/>
    </location>
</feature>
<keyword evidence="4" id="KW-1185">Reference proteome</keyword>
<evidence type="ECO:0000313" key="4">
    <source>
        <dbReference type="Proteomes" id="UP001564408"/>
    </source>
</evidence>
<proteinExistence type="predicted"/>
<evidence type="ECO:0008006" key="5">
    <source>
        <dbReference type="Google" id="ProtNLM"/>
    </source>
</evidence>
<keyword evidence="2" id="KW-0472">Membrane</keyword>
<dbReference type="RefSeq" id="WP_369666652.1">
    <property type="nucleotide sequence ID" value="NZ_JBDKXB010000007.1"/>
</dbReference>
<sequence>MNDTHMEAVSDASVAMPEVSAEHHFGWIDLTVAAAVVIAAGYYLYRSFWRDRGACKECGQTKGCCAPTPSEPGQPTEHRVPLDGLRRR</sequence>
<evidence type="ECO:0000256" key="1">
    <source>
        <dbReference type="SAM" id="MobiDB-lite"/>
    </source>
</evidence>
<protein>
    <recommendedName>
        <fullName evidence="5">FeoB-associated Cys-rich membrane protein</fullName>
    </recommendedName>
</protein>
<feature type="transmembrane region" description="Helical" evidence="2">
    <location>
        <begin position="25"/>
        <end position="45"/>
    </location>
</feature>
<evidence type="ECO:0000313" key="3">
    <source>
        <dbReference type="EMBL" id="MEY6432263.1"/>
    </source>
</evidence>
<dbReference type="Pfam" id="PF12669">
    <property type="entry name" value="FeoB_associated"/>
    <property type="match status" value="1"/>
</dbReference>
<name>A0ABV4BFG8_9GAMM</name>
<feature type="region of interest" description="Disordered" evidence="1">
    <location>
        <begin position="66"/>
        <end position="88"/>
    </location>
</feature>
<keyword evidence="2" id="KW-1133">Transmembrane helix</keyword>
<reference evidence="3 4" key="1">
    <citation type="submission" date="2024-05" db="EMBL/GenBank/DDBJ databases">
        <title>Genome Sequence and Characterization of the New Strain Purple Sulfur Bacterium of Genus Thioalkalicoccus.</title>
        <authorList>
            <person name="Bryantseva I.A."/>
            <person name="Kyndt J.A."/>
            <person name="Imhoff J.F."/>
        </authorList>
    </citation>
    <scope>NUCLEOTIDE SEQUENCE [LARGE SCALE GENOMIC DNA]</scope>
    <source>
        <strain evidence="3 4">Um2</strain>
    </source>
</reference>
<accession>A0ABV4BFG8</accession>
<dbReference type="Proteomes" id="UP001564408">
    <property type="component" value="Unassembled WGS sequence"/>
</dbReference>
<gene>
    <name evidence="3" type="ORF">ABC977_07545</name>
</gene>
<dbReference type="EMBL" id="JBDKXB010000007">
    <property type="protein sequence ID" value="MEY6432263.1"/>
    <property type="molecule type" value="Genomic_DNA"/>
</dbReference>
<comment type="caution">
    <text evidence="3">The sequence shown here is derived from an EMBL/GenBank/DDBJ whole genome shotgun (WGS) entry which is preliminary data.</text>
</comment>
<keyword evidence="2" id="KW-0812">Transmembrane</keyword>
<organism evidence="3 4">
    <name type="scientific">Thioalkalicoccus limnaeus</name>
    <dbReference type="NCBI Taxonomy" id="120681"/>
    <lineage>
        <taxon>Bacteria</taxon>
        <taxon>Pseudomonadati</taxon>
        <taxon>Pseudomonadota</taxon>
        <taxon>Gammaproteobacteria</taxon>
        <taxon>Chromatiales</taxon>
        <taxon>Chromatiaceae</taxon>
        <taxon>Thioalkalicoccus</taxon>
    </lineage>
</organism>